<accession>A0AAD5A6E8</accession>
<dbReference type="AlphaFoldDB" id="A0AAD5A6E8"/>
<dbReference type="InterPro" id="IPR032567">
    <property type="entry name" value="RTL1-rel"/>
</dbReference>
<comment type="caution">
    <text evidence="2">The sequence shown here is derived from an EMBL/GenBank/DDBJ whole genome shotgun (WGS) entry which is preliminary data.</text>
</comment>
<reference evidence="2" key="1">
    <citation type="submission" date="2018-07" db="EMBL/GenBank/DDBJ databases">
        <title>Comparative genomics of catfishes provides insights into carnivory and benthic adaptation.</title>
        <authorList>
            <person name="Zhang Y."/>
            <person name="Wang D."/>
            <person name="Peng Z."/>
            <person name="Zheng S."/>
            <person name="Shao F."/>
            <person name="Tao W."/>
        </authorList>
    </citation>
    <scope>NUCLEOTIDE SEQUENCE</scope>
    <source>
        <strain evidence="2">Chongqing</strain>
    </source>
</reference>
<proteinExistence type="predicted"/>
<sequence length="220" mass="24568">MMRLACCFLPASSTEMEPAPVVVSSREPHLMPPARFSGEPGHCRSFLTQCGIIFHLQPSSFSTKVAKVAYVISLLSGPALQWDQTQTPHCLSFSAFSGELRKIFDFASPRHDAARLLFSATQGRRSVAEFAAEFRTAATDSGWNPTALYDAFYRGLAAEVKDELAARELSSSLDDLIALATRIDRCLQERRVEHTPQRSDRHRSPPQYRRRTLPCETCTC</sequence>
<dbReference type="Pfam" id="PF03732">
    <property type="entry name" value="Retrotrans_gag"/>
    <property type="match status" value="1"/>
</dbReference>
<evidence type="ECO:0000313" key="2">
    <source>
        <dbReference type="EMBL" id="KAI5610531.1"/>
    </source>
</evidence>
<dbReference type="Proteomes" id="UP001205998">
    <property type="component" value="Unassembled WGS sequence"/>
</dbReference>
<dbReference type="PANTHER" id="PTHR15503:SF36">
    <property type="entry name" value="RETROTRANSPOSON GAG-LIKE PROTEIN 5"/>
    <property type="match status" value="1"/>
</dbReference>
<gene>
    <name evidence="2" type="ORF">C0J50_5354</name>
</gene>
<name>A0AAD5A6E8_SILAS</name>
<keyword evidence="3" id="KW-1185">Reference proteome</keyword>
<dbReference type="EMBL" id="MU574226">
    <property type="protein sequence ID" value="KAI5610531.1"/>
    <property type="molecule type" value="Genomic_DNA"/>
</dbReference>
<feature type="domain" description="Retrotransposon gag" evidence="1">
    <location>
        <begin position="71"/>
        <end position="157"/>
    </location>
</feature>
<evidence type="ECO:0000259" key="1">
    <source>
        <dbReference type="Pfam" id="PF03732"/>
    </source>
</evidence>
<dbReference type="PANTHER" id="PTHR15503">
    <property type="entry name" value="LDOC1 RELATED"/>
    <property type="match status" value="1"/>
</dbReference>
<evidence type="ECO:0000313" key="3">
    <source>
        <dbReference type="Proteomes" id="UP001205998"/>
    </source>
</evidence>
<organism evidence="2 3">
    <name type="scientific">Silurus asotus</name>
    <name type="common">Amur catfish</name>
    <name type="synonym">Parasilurus asotus</name>
    <dbReference type="NCBI Taxonomy" id="30991"/>
    <lineage>
        <taxon>Eukaryota</taxon>
        <taxon>Metazoa</taxon>
        <taxon>Chordata</taxon>
        <taxon>Craniata</taxon>
        <taxon>Vertebrata</taxon>
        <taxon>Euteleostomi</taxon>
        <taxon>Actinopterygii</taxon>
        <taxon>Neopterygii</taxon>
        <taxon>Teleostei</taxon>
        <taxon>Ostariophysi</taxon>
        <taxon>Siluriformes</taxon>
        <taxon>Siluridae</taxon>
        <taxon>Silurus</taxon>
    </lineage>
</organism>
<dbReference type="InterPro" id="IPR005162">
    <property type="entry name" value="Retrotrans_gag_dom"/>
</dbReference>
<protein>
    <submittedName>
        <fullName evidence="2">Nephrocystin-4-like</fullName>
    </submittedName>
</protein>